<evidence type="ECO:0000259" key="3">
    <source>
        <dbReference type="PROSITE" id="PS51000"/>
    </source>
</evidence>
<dbReference type="EMBL" id="JBHUDG010000044">
    <property type="protein sequence ID" value="MFD1631255.1"/>
    <property type="molecule type" value="Genomic_DNA"/>
</dbReference>
<accession>A0ABW4IER8</accession>
<dbReference type="InterPro" id="IPR026881">
    <property type="entry name" value="WYL_dom"/>
</dbReference>
<evidence type="ECO:0000256" key="1">
    <source>
        <dbReference type="ARBA" id="ARBA00023015"/>
    </source>
</evidence>
<reference evidence="5" key="1">
    <citation type="journal article" date="2019" name="Int. J. Syst. Evol. Microbiol.">
        <title>The Global Catalogue of Microorganisms (GCM) 10K type strain sequencing project: providing services to taxonomists for standard genome sequencing and annotation.</title>
        <authorList>
            <consortium name="The Broad Institute Genomics Platform"/>
            <consortium name="The Broad Institute Genome Sequencing Center for Infectious Disease"/>
            <person name="Wu L."/>
            <person name="Ma J."/>
        </authorList>
    </citation>
    <scope>NUCLEOTIDE SEQUENCE [LARGE SCALE GENOMIC DNA]</scope>
    <source>
        <strain evidence="5">CCUG 53762</strain>
    </source>
</reference>
<comment type="caution">
    <text evidence="4">The sequence shown here is derived from an EMBL/GenBank/DDBJ whole genome shotgun (WGS) entry which is preliminary data.</text>
</comment>
<keyword evidence="2" id="KW-0804">Transcription</keyword>
<evidence type="ECO:0000313" key="4">
    <source>
        <dbReference type="EMBL" id="MFD1631255.1"/>
    </source>
</evidence>
<keyword evidence="5" id="KW-1185">Reference proteome</keyword>
<dbReference type="InterPro" id="IPR013196">
    <property type="entry name" value="HTH_11"/>
</dbReference>
<proteinExistence type="predicted"/>
<dbReference type="InterPro" id="IPR036388">
    <property type="entry name" value="WH-like_DNA-bd_sf"/>
</dbReference>
<dbReference type="SUPFAM" id="SSF46785">
    <property type="entry name" value="Winged helix' DNA-binding domain"/>
    <property type="match status" value="1"/>
</dbReference>
<dbReference type="RefSeq" id="WP_379663624.1">
    <property type="nucleotide sequence ID" value="NZ_JBHUDG010000044.1"/>
</dbReference>
<sequence>MMDDGIKKFDRVVAILTCLQTKRTVKAQELANKFGVSLRTIYRDIKTLEASGVPIIGEAGTGYTILEGYRLPPIMFTKQEASSFVTAEKLMNSFTDKNVRQAFQSGIDKIKSVLRGSDKDWLEALEKQIVIYHHNKLFNDALPHVFETLLESIASKKQVKMFYRSFNEEHTERLIEPVGIFNENSYWYILGYCLLRKDYRQFRTDRILGLTILDSSFTKEHGAVENYRKKSTDEPKRILILSVDKEVTKYIAGTRKYYGFIDETVRDNEVEMRFALNEKYDDYFIRWFLMFADHATIVSPVDFKDKVSGLLERIALRL</sequence>
<keyword evidence="1" id="KW-0805">Transcription regulation</keyword>
<dbReference type="InterPro" id="IPR028349">
    <property type="entry name" value="PafC-like"/>
</dbReference>
<dbReference type="InterPro" id="IPR036390">
    <property type="entry name" value="WH_DNA-bd_sf"/>
</dbReference>
<evidence type="ECO:0000313" key="5">
    <source>
        <dbReference type="Proteomes" id="UP001597118"/>
    </source>
</evidence>
<name>A0ABW4IER8_9SPHI</name>
<dbReference type="PIRSF" id="PIRSF016838">
    <property type="entry name" value="PafC"/>
    <property type="match status" value="1"/>
</dbReference>
<protein>
    <submittedName>
        <fullName evidence="4">Helix-turn-helix transcriptional regulator</fullName>
    </submittedName>
</protein>
<gene>
    <name evidence="4" type="ORF">ACFSAH_15365</name>
</gene>
<dbReference type="Pfam" id="PF13280">
    <property type="entry name" value="WYL"/>
    <property type="match status" value="1"/>
</dbReference>
<dbReference type="PROSITE" id="PS52050">
    <property type="entry name" value="WYL"/>
    <property type="match status" value="1"/>
</dbReference>
<dbReference type="InterPro" id="IPR051534">
    <property type="entry name" value="CBASS_pafABC_assoc_protein"/>
</dbReference>
<dbReference type="InterPro" id="IPR001034">
    <property type="entry name" value="DeoR_HTH"/>
</dbReference>
<organism evidence="4 5">
    <name type="scientific">Pseudopedobacter beijingensis</name>
    <dbReference type="NCBI Taxonomy" id="1207056"/>
    <lineage>
        <taxon>Bacteria</taxon>
        <taxon>Pseudomonadati</taxon>
        <taxon>Bacteroidota</taxon>
        <taxon>Sphingobacteriia</taxon>
        <taxon>Sphingobacteriales</taxon>
        <taxon>Sphingobacteriaceae</taxon>
        <taxon>Pseudopedobacter</taxon>
    </lineage>
</organism>
<dbReference type="PROSITE" id="PS51000">
    <property type="entry name" value="HTH_DEOR_2"/>
    <property type="match status" value="1"/>
</dbReference>
<dbReference type="Pfam" id="PF08279">
    <property type="entry name" value="HTH_11"/>
    <property type="match status" value="1"/>
</dbReference>
<evidence type="ECO:0000256" key="2">
    <source>
        <dbReference type="ARBA" id="ARBA00023163"/>
    </source>
</evidence>
<dbReference type="Proteomes" id="UP001597118">
    <property type="component" value="Unassembled WGS sequence"/>
</dbReference>
<dbReference type="PANTHER" id="PTHR34580">
    <property type="match status" value="1"/>
</dbReference>
<dbReference type="Gene3D" id="1.10.10.10">
    <property type="entry name" value="Winged helix-like DNA-binding domain superfamily/Winged helix DNA-binding domain"/>
    <property type="match status" value="1"/>
</dbReference>
<feature type="domain" description="HTH deoR-type" evidence="3">
    <location>
        <begin position="8"/>
        <end position="63"/>
    </location>
</feature>
<dbReference type="PANTHER" id="PTHR34580:SF1">
    <property type="entry name" value="PROTEIN PAFC"/>
    <property type="match status" value="1"/>
</dbReference>